<dbReference type="Gene3D" id="3.80.10.10">
    <property type="entry name" value="Ribonuclease Inhibitor"/>
    <property type="match status" value="1"/>
</dbReference>
<sequence>MKRLRVLFLFLVFCISVAAQNTGNDAASIRAQMSAIRKGTNWNDPVAAKAANTKIQELAAKLTSALRQGKPQTLTPGSEDIKPEEAAKIQQENDDYSNKLWNQMMKIVQEGGKDKWDLAEPLREEIVKEYKEDENPTIKNNEWLESIPTLVLNLSWPHVKLIIDQMSMFRGIKTLIVTCDTKGTAVSLEQILKNAAEYPLEELYIINFGSSVSVIPEQIGTFSNLTHVGLFNNNISQLPSAMAGMTKLETLYLDLNPLSSISGKIGTMKKLTELGLAKTRISADEISKISKLLPNCKILTE</sequence>
<protein>
    <recommendedName>
        <fullName evidence="6">Leucine-rich repeat domain-containing protein</fullName>
    </recommendedName>
</protein>
<reference evidence="4" key="1">
    <citation type="journal article" date="2020" name="Int. J. Syst. Evol. Microbiol.">
        <title>Aquipluma nitroreducens gen. nov. sp. nov., a novel facultatively anaerobic bacterium isolated from a freshwater lake.</title>
        <authorList>
            <person name="Watanabe M."/>
            <person name="Kojima H."/>
            <person name="Fukui M."/>
        </authorList>
    </citation>
    <scope>NUCLEOTIDE SEQUENCE</scope>
    <source>
        <strain evidence="4">MeG22</strain>
    </source>
</reference>
<gene>
    <name evidence="4" type="ORF">AQPE_2372</name>
</gene>
<dbReference type="SUPFAM" id="SSF52047">
    <property type="entry name" value="RNI-like"/>
    <property type="match status" value="1"/>
</dbReference>
<dbReference type="PROSITE" id="PS51450">
    <property type="entry name" value="LRR"/>
    <property type="match status" value="1"/>
</dbReference>
<dbReference type="KEGG" id="anf:AQPE_2372"/>
<dbReference type="GO" id="GO:0005737">
    <property type="term" value="C:cytoplasm"/>
    <property type="evidence" value="ECO:0007669"/>
    <property type="project" value="TreeGrafter"/>
</dbReference>
<dbReference type="AlphaFoldDB" id="A0A5K7S9F5"/>
<keyword evidence="2" id="KW-0677">Repeat</keyword>
<evidence type="ECO:0000256" key="3">
    <source>
        <dbReference type="SAM" id="SignalP"/>
    </source>
</evidence>
<evidence type="ECO:0008006" key="6">
    <source>
        <dbReference type="Google" id="ProtNLM"/>
    </source>
</evidence>
<accession>A0A5K7S9F5</accession>
<evidence type="ECO:0000313" key="5">
    <source>
        <dbReference type="Proteomes" id="UP001193389"/>
    </source>
</evidence>
<keyword evidence="3" id="KW-0732">Signal</keyword>
<organism evidence="4 5">
    <name type="scientific">Aquipluma nitroreducens</name>
    <dbReference type="NCBI Taxonomy" id="2010828"/>
    <lineage>
        <taxon>Bacteria</taxon>
        <taxon>Pseudomonadati</taxon>
        <taxon>Bacteroidota</taxon>
        <taxon>Bacteroidia</taxon>
        <taxon>Marinilabiliales</taxon>
        <taxon>Prolixibacteraceae</taxon>
        <taxon>Aquipluma</taxon>
    </lineage>
</organism>
<dbReference type="EMBL" id="AP018694">
    <property type="protein sequence ID" value="BBE18211.1"/>
    <property type="molecule type" value="Genomic_DNA"/>
</dbReference>
<evidence type="ECO:0000313" key="4">
    <source>
        <dbReference type="EMBL" id="BBE18211.1"/>
    </source>
</evidence>
<evidence type="ECO:0000256" key="2">
    <source>
        <dbReference type="ARBA" id="ARBA00022737"/>
    </source>
</evidence>
<feature type="signal peptide" evidence="3">
    <location>
        <begin position="1"/>
        <end position="18"/>
    </location>
</feature>
<proteinExistence type="predicted"/>
<feature type="chain" id="PRO_5024277939" description="Leucine-rich repeat domain-containing protein" evidence="3">
    <location>
        <begin position="19"/>
        <end position="301"/>
    </location>
</feature>
<dbReference type="InterPro" id="IPR032675">
    <property type="entry name" value="LRR_dom_sf"/>
</dbReference>
<name>A0A5K7S9F5_9BACT</name>
<keyword evidence="1" id="KW-0433">Leucine-rich repeat</keyword>
<evidence type="ECO:0000256" key="1">
    <source>
        <dbReference type="ARBA" id="ARBA00022614"/>
    </source>
</evidence>
<dbReference type="PANTHER" id="PTHR48051">
    <property type="match status" value="1"/>
</dbReference>
<keyword evidence="5" id="KW-1185">Reference proteome</keyword>
<dbReference type="Proteomes" id="UP001193389">
    <property type="component" value="Chromosome"/>
</dbReference>
<dbReference type="InterPro" id="IPR050216">
    <property type="entry name" value="LRR_domain-containing"/>
</dbReference>
<dbReference type="RefSeq" id="WP_318351136.1">
    <property type="nucleotide sequence ID" value="NZ_AP018694.1"/>
</dbReference>
<dbReference type="InterPro" id="IPR001611">
    <property type="entry name" value="Leu-rich_rpt"/>
</dbReference>
<dbReference type="PANTHER" id="PTHR48051:SF54">
    <property type="entry name" value="LEUCINE-RICH REPEAT-CONTAINING PROTEIN"/>
    <property type="match status" value="1"/>
</dbReference>